<protein>
    <recommendedName>
        <fullName evidence="4">DUF1700 domain-containing protein</fullName>
    </recommendedName>
</protein>
<evidence type="ECO:0000313" key="3">
    <source>
        <dbReference type="Proteomes" id="UP000032737"/>
    </source>
</evidence>
<dbReference type="KEGG" id="abra:BN85315850"/>
<sequence length="161" mass="18596">MTKKQFLNELKLALGNDVEQQDILKYYEELIDEAVLDGESEEEMIKRLGSVKEIIQTMGKTYPANLSKKRESVTLFKQVLLMIVSVIALFFFISLISSGGISFFTTLLRVGQYESLYLDLYFLSEALIAVGVIFISSACIYFTLRRIKQLMTYFEERRSRL</sequence>
<feature type="transmembrane region" description="Helical" evidence="1">
    <location>
        <begin position="79"/>
        <end position="108"/>
    </location>
</feature>
<evidence type="ECO:0008006" key="4">
    <source>
        <dbReference type="Google" id="ProtNLM"/>
    </source>
</evidence>
<dbReference type="HOGENOM" id="CLU_1631762_0_0_14"/>
<reference evidence="2 3" key="1">
    <citation type="journal article" date="2013" name="J. Mol. Microbiol. Biotechnol.">
        <title>Analysis of the Complete Genomes of Acholeplasma brassicae , A. palmae and A. laidlawii and Their Comparison to the Obligate Parasites from ' Candidatus Phytoplasma'.</title>
        <authorList>
            <person name="Kube M."/>
            <person name="Siewert C."/>
            <person name="Migdoll A.M."/>
            <person name="Duduk B."/>
            <person name="Holz S."/>
            <person name="Rabus R."/>
            <person name="Seemuller E."/>
            <person name="Mitrovic J."/>
            <person name="Muller I."/>
            <person name="Buttner C."/>
            <person name="Reinhardt R."/>
        </authorList>
    </citation>
    <scope>NUCLEOTIDE SEQUENCE [LARGE SCALE GENOMIC DNA]</scope>
    <source>
        <strain evidence="3">0502</strain>
    </source>
</reference>
<evidence type="ECO:0000256" key="1">
    <source>
        <dbReference type="SAM" id="Phobius"/>
    </source>
</evidence>
<dbReference type="EMBL" id="FO681348">
    <property type="protein sequence ID" value="CCV66606.1"/>
    <property type="molecule type" value="Genomic_DNA"/>
</dbReference>
<dbReference type="OrthoDB" id="9804829at2"/>
<dbReference type="AlphaFoldDB" id="U4KQA8"/>
<proteinExistence type="predicted"/>
<gene>
    <name evidence="2" type="ORF">BN85315850</name>
</gene>
<name>U4KQA8_9MOLU</name>
<dbReference type="Proteomes" id="UP000032737">
    <property type="component" value="Chromosome"/>
</dbReference>
<accession>U4KQA8</accession>
<keyword evidence="1" id="KW-0812">Transmembrane</keyword>
<dbReference type="Pfam" id="PF22564">
    <property type="entry name" value="HAAS"/>
    <property type="match status" value="1"/>
</dbReference>
<keyword evidence="1" id="KW-1133">Transmembrane helix</keyword>
<dbReference type="RefSeq" id="WP_030005458.1">
    <property type="nucleotide sequence ID" value="NC_022549.1"/>
</dbReference>
<keyword evidence="3" id="KW-1185">Reference proteome</keyword>
<organism evidence="2 3">
    <name type="scientific">Acholeplasma brassicae</name>
    <dbReference type="NCBI Taxonomy" id="61635"/>
    <lineage>
        <taxon>Bacteria</taxon>
        <taxon>Bacillati</taxon>
        <taxon>Mycoplasmatota</taxon>
        <taxon>Mollicutes</taxon>
        <taxon>Acholeplasmatales</taxon>
        <taxon>Acholeplasmataceae</taxon>
        <taxon>Acholeplasma</taxon>
    </lineage>
</organism>
<dbReference type="STRING" id="61635.BN85315850"/>
<keyword evidence="1" id="KW-0472">Membrane</keyword>
<feature type="transmembrane region" description="Helical" evidence="1">
    <location>
        <begin position="120"/>
        <end position="144"/>
    </location>
</feature>
<evidence type="ECO:0000313" key="2">
    <source>
        <dbReference type="EMBL" id="CCV66606.1"/>
    </source>
</evidence>